<dbReference type="GO" id="GO:0020037">
    <property type="term" value="F:heme binding"/>
    <property type="evidence" value="ECO:0007669"/>
    <property type="project" value="InterPro"/>
</dbReference>
<dbReference type="AlphaFoldDB" id="A0A5E6M513"/>
<feature type="transmembrane region" description="Helical" evidence="6">
    <location>
        <begin position="212"/>
        <end position="231"/>
    </location>
</feature>
<evidence type="ECO:0000256" key="1">
    <source>
        <dbReference type="ARBA" id="ARBA00004141"/>
    </source>
</evidence>
<accession>A0A5E6M513</accession>
<evidence type="ECO:0000256" key="6">
    <source>
        <dbReference type="SAM" id="Phobius"/>
    </source>
</evidence>
<feature type="transmembrane region" description="Helical" evidence="6">
    <location>
        <begin position="6"/>
        <end position="23"/>
    </location>
</feature>
<feature type="domain" description="Cytochrome c assembly protein" evidence="7">
    <location>
        <begin position="64"/>
        <end position="260"/>
    </location>
</feature>
<evidence type="ECO:0000313" key="8">
    <source>
        <dbReference type="EMBL" id="VVM04404.1"/>
    </source>
</evidence>
<comment type="subcellular location">
    <subcellularLocation>
        <location evidence="1">Membrane</location>
        <topology evidence="1">Multi-pass membrane protein</topology>
    </subcellularLocation>
</comment>
<protein>
    <submittedName>
        <fullName evidence="8">Cytochrome c biogenesis protein CcsA</fullName>
    </submittedName>
</protein>
<dbReference type="OrthoDB" id="199532at2"/>
<evidence type="ECO:0000256" key="2">
    <source>
        <dbReference type="ARBA" id="ARBA00022692"/>
    </source>
</evidence>
<feature type="transmembrane region" description="Helical" evidence="6">
    <location>
        <begin position="133"/>
        <end position="152"/>
    </location>
</feature>
<dbReference type="GO" id="GO:0005886">
    <property type="term" value="C:plasma membrane"/>
    <property type="evidence" value="ECO:0007669"/>
    <property type="project" value="TreeGrafter"/>
</dbReference>
<keyword evidence="5 6" id="KW-0472">Membrane</keyword>
<dbReference type="EMBL" id="CABFVA020000002">
    <property type="protein sequence ID" value="VVM04404.1"/>
    <property type="molecule type" value="Genomic_DNA"/>
</dbReference>
<keyword evidence="2 6" id="KW-0812">Transmembrane</keyword>
<feature type="transmembrane region" description="Helical" evidence="6">
    <location>
        <begin position="35"/>
        <end position="53"/>
    </location>
</feature>
<dbReference type="RefSeq" id="WP_142658956.1">
    <property type="nucleotide sequence ID" value="NZ_CABFVA020000002.1"/>
</dbReference>
<gene>
    <name evidence="8" type="primary">ccsA</name>
    <name evidence="8" type="ORF">MAMT_00067</name>
</gene>
<sequence>MEDRLWLGLAGLFAFLGALRGAYMCGSRSKESGRLIDLFLLAAWGCQSVFLYLRGRSIGHCPITNLLETVAFLGWALFLMYLLVGSAYRLSVLGFCTAPVVSLLDFAALIAPIDRAKPLPKLGWPLEVHGTALLLAYGALGIGAVAALLYLFEDRTLKSRRVAGWFCTFPALGDLLVVQRRLLYLGFVLLTAGLLVGVLLSARGNWDWVKLFWSVGVWLLYLVLVCARGILHWSPRRIAQGMVCGFLFVLLTFWLINSWSRAHDFGSHLPGCGASGPLCER</sequence>
<organism evidence="8 9">
    <name type="scientific">Methylacidimicrobium tartarophylax</name>
    <dbReference type="NCBI Taxonomy" id="1041768"/>
    <lineage>
        <taxon>Bacteria</taxon>
        <taxon>Pseudomonadati</taxon>
        <taxon>Verrucomicrobiota</taxon>
        <taxon>Methylacidimicrobium</taxon>
    </lineage>
</organism>
<keyword evidence="4 6" id="KW-1133">Transmembrane helix</keyword>
<dbReference type="GO" id="GO:0017004">
    <property type="term" value="P:cytochrome complex assembly"/>
    <property type="evidence" value="ECO:0007669"/>
    <property type="project" value="UniProtKB-KW"/>
</dbReference>
<feature type="transmembrane region" description="Helical" evidence="6">
    <location>
        <begin position="182"/>
        <end position="200"/>
    </location>
</feature>
<evidence type="ECO:0000256" key="4">
    <source>
        <dbReference type="ARBA" id="ARBA00022989"/>
    </source>
</evidence>
<evidence type="ECO:0000313" key="9">
    <source>
        <dbReference type="Proteomes" id="UP000334923"/>
    </source>
</evidence>
<feature type="transmembrane region" description="Helical" evidence="6">
    <location>
        <begin position="238"/>
        <end position="256"/>
    </location>
</feature>
<dbReference type="Proteomes" id="UP000334923">
    <property type="component" value="Unassembled WGS sequence"/>
</dbReference>
<evidence type="ECO:0000259" key="7">
    <source>
        <dbReference type="Pfam" id="PF01578"/>
    </source>
</evidence>
<reference evidence="8 9" key="1">
    <citation type="submission" date="2019-09" db="EMBL/GenBank/DDBJ databases">
        <authorList>
            <person name="Cremers G."/>
        </authorList>
    </citation>
    <scope>NUCLEOTIDE SEQUENCE [LARGE SCALE GENOMIC DNA]</scope>
    <source>
        <strain evidence="8">4A</strain>
    </source>
</reference>
<name>A0A5E6M513_9BACT</name>
<proteinExistence type="predicted"/>
<dbReference type="InterPro" id="IPR002541">
    <property type="entry name" value="Cyt_c_assembly"/>
</dbReference>
<dbReference type="InterPro" id="IPR045062">
    <property type="entry name" value="Cyt_c_biogenesis_CcsA/CcmC"/>
</dbReference>
<dbReference type="Pfam" id="PF01578">
    <property type="entry name" value="Cytochrom_C_asm"/>
    <property type="match status" value="1"/>
</dbReference>
<dbReference type="PANTHER" id="PTHR30071">
    <property type="entry name" value="HEME EXPORTER PROTEIN C"/>
    <property type="match status" value="1"/>
</dbReference>
<evidence type="ECO:0000256" key="3">
    <source>
        <dbReference type="ARBA" id="ARBA00022748"/>
    </source>
</evidence>
<keyword evidence="3" id="KW-0201">Cytochrome c-type biogenesis</keyword>
<keyword evidence="9" id="KW-1185">Reference proteome</keyword>
<evidence type="ECO:0000256" key="5">
    <source>
        <dbReference type="ARBA" id="ARBA00023136"/>
    </source>
</evidence>
<dbReference type="PANTHER" id="PTHR30071:SF1">
    <property type="entry name" value="CYTOCHROME B_B6 PROTEIN-RELATED"/>
    <property type="match status" value="1"/>
</dbReference>
<feature type="transmembrane region" description="Helical" evidence="6">
    <location>
        <begin position="65"/>
        <end position="84"/>
    </location>
</feature>